<evidence type="ECO:0000256" key="1">
    <source>
        <dbReference type="ARBA" id="ARBA00022658"/>
    </source>
</evidence>
<reference evidence="6" key="1">
    <citation type="submission" date="2022-08" db="EMBL/GenBank/DDBJ databases">
        <title>Novel sulfate-reducing endosymbionts in the free-living metamonad Anaeramoeba.</title>
        <authorList>
            <person name="Jerlstrom-Hultqvist J."/>
            <person name="Cepicka I."/>
            <person name="Gallot-Lavallee L."/>
            <person name="Salas-Leiva D."/>
            <person name="Curtis B.A."/>
            <person name="Zahonova K."/>
            <person name="Pipaliya S."/>
            <person name="Dacks J."/>
            <person name="Roger A.J."/>
        </authorList>
    </citation>
    <scope>NUCLEOTIDE SEQUENCE</scope>
    <source>
        <strain evidence="6">Schooner1</strain>
    </source>
</reference>
<evidence type="ECO:0000259" key="4">
    <source>
        <dbReference type="PROSITE" id="PS50009"/>
    </source>
</evidence>
<dbReference type="Gene3D" id="1.10.840.10">
    <property type="entry name" value="Ras guanine-nucleotide exchange factors catalytic domain"/>
    <property type="match status" value="2"/>
</dbReference>
<evidence type="ECO:0000313" key="7">
    <source>
        <dbReference type="Proteomes" id="UP001150062"/>
    </source>
</evidence>
<evidence type="ECO:0000256" key="3">
    <source>
        <dbReference type="SAM" id="MobiDB-lite"/>
    </source>
</evidence>
<dbReference type="SUPFAM" id="SSF48366">
    <property type="entry name" value="Ras GEF"/>
    <property type="match status" value="2"/>
</dbReference>
<feature type="compositionally biased region" description="Basic and acidic residues" evidence="3">
    <location>
        <begin position="11"/>
        <end position="31"/>
    </location>
</feature>
<dbReference type="PROSITE" id="PS50009">
    <property type="entry name" value="RASGEF_CAT"/>
    <property type="match status" value="2"/>
</dbReference>
<feature type="compositionally biased region" description="Basic and acidic residues" evidence="3">
    <location>
        <begin position="180"/>
        <end position="189"/>
    </location>
</feature>
<dbReference type="PROSITE" id="PS50212">
    <property type="entry name" value="RASGEF_NTER"/>
    <property type="match status" value="2"/>
</dbReference>
<feature type="compositionally biased region" description="Basic and acidic residues" evidence="3">
    <location>
        <begin position="102"/>
        <end position="118"/>
    </location>
</feature>
<dbReference type="Pfam" id="PF00618">
    <property type="entry name" value="RasGEF_N"/>
    <property type="match status" value="2"/>
</dbReference>
<dbReference type="SMART" id="SM00229">
    <property type="entry name" value="RasGEFN"/>
    <property type="match status" value="1"/>
</dbReference>
<keyword evidence="7" id="KW-1185">Reference proteome</keyword>
<dbReference type="Pfam" id="PF00617">
    <property type="entry name" value="RasGEF"/>
    <property type="match status" value="2"/>
</dbReference>
<evidence type="ECO:0000256" key="2">
    <source>
        <dbReference type="PROSITE-ProRule" id="PRU00168"/>
    </source>
</evidence>
<dbReference type="Gene3D" id="1.20.870.10">
    <property type="entry name" value="Son of sevenless (SoS) protein Chain: S domain 1"/>
    <property type="match status" value="2"/>
</dbReference>
<protein>
    <submittedName>
        <fullName evidence="6">Guanine nucleotide exchange factor</fullName>
    </submittedName>
</protein>
<feature type="compositionally biased region" description="Basic and acidic residues" evidence="3">
    <location>
        <begin position="78"/>
        <end position="87"/>
    </location>
</feature>
<dbReference type="InterPro" id="IPR023578">
    <property type="entry name" value="Ras_GEF_dom_sf"/>
</dbReference>
<accession>A0ABQ8YCI6</accession>
<dbReference type="InterPro" id="IPR008937">
    <property type="entry name" value="Ras-like_GEF"/>
</dbReference>
<dbReference type="PANTHER" id="PTHR23113:SF370">
    <property type="entry name" value="RAS GUANINE NUCLEOTIDE EXCHANGE FACTOR P"/>
    <property type="match status" value="1"/>
</dbReference>
<comment type="caution">
    <text evidence="6">The sequence shown here is derived from an EMBL/GenBank/DDBJ whole genome shotgun (WGS) entry which is preliminary data.</text>
</comment>
<dbReference type="Proteomes" id="UP001150062">
    <property type="component" value="Unassembled WGS sequence"/>
</dbReference>
<feature type="domain" description="Ras-GEF" evidence="4">
    <location>
        <begin position="1025"/>
        <end position="1262"/>
    </location>
</feature>
<evidence type="ECO:0000313" key="6">
    <source>
        <dbReference type="EMBL" id="KAJ6242298.1"/>
    </source>
</evidence>
<name>A0ABQ8YCI6_9EUKA</name>
<keyword evidence="1 2" id="KW-0344">Guanine-nucleotide releasing factor</keyword>
<feature type="compositionally biased region" description="Polar residues" evidence="3">
    <location>
        <begin position="214"/>
        <end position="226"/>
    </location>
</feature>
<dbReference type="InterPro" id="IPR001895">
    <property type="entry name" value="RASGEF_cat_dom"/>
</dbReference>
<feature type="region of interest" description="Disordered" evidence="3">
    <location>
        <begin position="170"/>
        <end position="189"/>
    </location>
</feature>
<dbReference type="EMBL" id="JAOAOG010000176">
    <property type="protein sequence ID" value="KAJ6242298.1"/>
    <property type="molecule type" value="Genomic_DNA"/>
</dbReference>
<dbReference type="InterPro" id="IPR036964">
    <property type="entry name" value="RASGEF_cat_dom_sf"/>
</dbReference>
<feature type="region of interest" description="Disordered" evidence="3">
    <location>
        <begin position="78"/>
        <end position="118"/>
    </location>
</feature>
<sequence>MSNLDFLEKLLDSKFSDTKQKTEDQPIKRQEQTTQIQPKITKSEPKQTNDPLSFLTGNQNFIPFMVKKTNVSLTQRERVREREREVHLVQSVQKTDQEEEERERQRQNQLEEQKQQQREQERKRKEIEEQLQIEKETKEKQQKEELRKTNDTLSILTGKQNFVPFMIKKTNTNAPQKGNGVDRERENNEKNELQQLLQTHKQGESQMYQRNFRSSSNTLPNKTLPNKTLPNKTLTSKTLTSKEQLLKRVYSRNQRFGLLRSHRRVSKVKDQTKNKYLDKTRQGLGTEMPRPKVNELEYLFQNPLRLASQEYRPEKEIKNETSQIGKYFYSKEVPKLRSCTLQQLCKYLLYSPKFQVDFWKKIIYVHRNFTTKEKLFSALVSFFESAKGGKVNNGSKLTYSSTCVEFARERFYSLLYVWVDAQGEDFLMHKEWVNNEVKPFLQKHTHHFGKKQTSKLILMMTDFGFYTSNSRESKFRNLDLDQQYYPKPQLPTNINKSKFFDFPPIEIARQITILDFEIFSKIALTEFKVDNWHEYENFKKTSPNLYDFLYLFDRWKSIVISMILDESKVDKRVRIVEFWCLIAQELLTLRNYSTVFAIITALQSRPIVRLDLTWRNIPNTTRRIIDTLIRTTDKKNCFRKYRTLLLKKKKSQSNTQGVNKTSSNNNKAQSLKNYFGANVSPTIPLLDLYFYKISQILFLEKDFLDYRKTLINLQKFLKISNVLLKIQSFQNNGYRLTKIPHIRRILKKISLIKPINFLKRSTKIEKPSTNYSSSFLFGSDISFITSYEPGLLFLSPLLRQPIKGLSSIMKDEIEEEEKFIQQFIKIDPQICIVETSNGENDPKNGNGNGNGNNNEILNVSGGTVDWLIKYLTTFHGSDTDYLQTFLLTYRDYITPIELLEKIKQRYLIKPPGGLKKNAKILYTEKIIKKIKLKIITVLNSWIRSYFFDFKENPDLCEKMLQFIDTTILKDEEMKRSGIMIKAILNKMLKNDGQLSNTHKYTNKMREMPKPILPKDINNFSFMDIDRIEITRQITIYEFEIFKSIQSREFLNQNWTKKNKLVLSPNILKMTKFFNSISNWLANEALSIENLKNRAQYLTVLISISREAKKIGNFNLIQEINSSFNTSAIYRLKKTQEMIPNKAKDIWIRLSALINRKNNFGKMRTVLQRIIPPAFPYVGMYLTDLVFNDEGNPNNITSVNGNRLINFEKRKITANIIKQIQQFQQTPYMFEKVPQIQSLIHKNTSIEYDSKKMYQQSLKVEPREPKN</sequence>
<feature type="region of interest" description="Disordered" evidence="3">
    <location>
        <begin position="214"/>
        <end position="233"/>
    </location>
</feature>
<feature type="domain" description="N-terminal Ras-GEF" evidence="5">
    <location>
        <begin position="855"/>
        <end position="988"/>
    </location>
</feature>
<proteinExistence type="predicted"/>
<feature type="region of interest" description="Disordered" evidence="3">
    <location>
        <begin position="11"/>
        <end position="55"/>
    </location>
</feature>
<feature type="domain" description="Ras-GEF" evidence="4">
    <location>
        <begin position="503"/>
        <end position="767"/>
    </location>
</feature>
<dbReference type="SMART" id="SM00147">
    <property type="entry name" value="RasGEF"/>
    <property type="match status" value="2"/>
</dbReference>
<feature type="domain" description="N-terminal Ras-GEF" evidence="5">
    <location>
        <begin position="332"/>
        <end position="464"/>
    </location>
</feature>
<gene>
    <name evidence="6" type="ORF">M0813_22741</name>
</gene>
<evidence type="ECO:0000259" key="5">
    <source>
        <dbReference type="PROSITE" id="PS50212"/>
    </source>
</evidence>
<dbReference type="CDD" id="cd06224">
    <property type="entry name" value="REM"/>
    <property type="match status" value="1"/>
</dbReference>
<dbReference type="PANTHER" id="PTHR23113">
    <property type="entry name" value="GUANINE NUCLEOTIDE EXCHANGE FACTOR"/>
    <property type="match status" value="1"/>
</dbReference>
<organism evidence="6 7">
    <name type="scientific">Anaeramoeba flamelloides</name>
    <dbReference type="NCBI Taxonomy" id="1746091"/>
    <lineage>
        <taxon>Eukaryota</taxon>
        <taxon>Metamonada</taxon>
        <taxon>Anaeramoebidae</taxon>
        <taxon>Anaeramoeba</taxon>
    </lineage>
</organism>
<dbReference type="InterPro" id="IPR000651">
    <property type="entry name" value="Ras-like_Gua-exchang_fac_N"/>
</dbReference>